<dbReference type="EMBL" id="CAEKDK010000003">
    <property type="protein sequence ID" value="CAB4272586.1"/>
    <property type="molecule type" value="Genomic_DNA"/>
</dbReference>
<feature type="region of interest" description="Disordered" evidence="1">
    <location>
        <begin position="23"/>
        <end position="47"/>
    </location>
</feature>
<reference evidence="2 3" key="1">
    <citation type="submission" date="2020-05" db="EMBL/GenBank/DDBJ databases">
        <authorList>
            <person name="Campoy J."/>
            <person name="Schneeberger K."/>
            <person name="Spophaly S."/>
        </authorList>
    </citation>
    <scope>NUCLEOTIDE SEQUENCE [LARGE SCALE GENOMIC DNA]</scope>
    <source>
        <strain evidence="2">PruArmRojPasFocal</strain>
    </source>
</reference>
<evidence type="ECO:0000313" key="2">
    <source>
        <dbReference type="EMBL" id="CAB4272586.1"/>
    </source>
</evidence>
<feature type="compositionally biased region" description="Basic residues" evidence="1">
    <location>
        <begin position="28"/>
        <end position="37"/>
    </location>
</feature>
<evidence type="ECO:0000256" key="1">
    <source>
        <dbReference type="SAM" id="MobiDB-lite"/>
    </source>
</evidence>
<protein>
    <submittedName>
        <fullName evidence="2">Uncharacterized protein</fullName>
    </submittedName>
</protein>
<gene>
    <name evidence="2" type="ORF">CURHAP_LOCUS19301</name>
</gene>
<organism evidence="2 3">
    <name type="scientific">Prunus armeniaca</name>
    <name type="common">Apricot</name>
    <name type="synonym">Armeniaca vulgaris</name>
    <dbReference type="NCBI Taxonomy" id="36596"/>
    <lineage>
        <taxon>Eukaryota</taxon>
        <taxon>Viridiplantae</taxon>
        <taxon>Streptophyta</taxon>
        <taxon>Embryophyta</taxon>
        <taxon>Tracheophyta</taxon>
        <taxon>Spermatophyta</taxon>
        <taxon>Magnoliopsida</taxon>
        <taxon>eudicotyledons</taxon>
        <taxon>Gunneridae</taxon>
        <taxon>Pentapetalae</taxon>
        <taxon>rosids</taxon>
        <taxon>fabids</taxon>
        <taxon>Rosales</taxon>
        <taxon>Rosaceae</taxon>
        <taxon>Amygdaloideae</taxon>
        <taxon>Amygdaleae</taxon>
        <taxon>Prunus</taxon>
    </lineage>
</organism>
<accession>A0A6J5U834</accession>
<name>A0A6J5U834_PRUAR</name>
<evidence type="ECO:0000313" key="3">
    <source>
        <dbReference type="Proteomes" id="UP000507222"/>
    </source>
</evidence>
<proteinExistence type="predicted"/>
<sequence length="92" mass="10172">MARFHGLRKETFHYDESQLLCYGNKSTRGGRRNRSGHAHPNGGERPFIRTKVNPCALAIKAQEAAVATEEAKLTPAPKYRGTTTVVSSFGRI</sequence>
<dbReference type="AlphaFoldDB" id="A0A6J5U834"/>
<dbReference type="Proteomes" id="UP000507222">
    <property type="component" value="Unassembled WGS sequence"/>
</dbReference>